<proteinExistence type="predicted"/>
<sequence>MRAADLRFVLTQLGRLDDGRMDVGRMDVGRVAVTGHSLGGAAAMRAAQQEARFGAVINLDGGPDPEQGPLRQAVLALTHEIRDKADAGYLALLSKVLESGAATSCRLTVPGSADLTFTDAPLYLPPVPSVVGCLGPAGSVRMTTETCAAFLDVTLRGRVLDLPAVLVRDGDLRVYP</sequence>
<evidence type="ECO:0000256" key="3">
    <source>
        <dbReference type="ARBA" id="ARBA00023098"/>
    </source>
</evidence>
<dbReference type="RefSeq" id="WP_244876500.1">
    <property type="nucleotide sequence ID" value="NZ_BAAATW010000007.1"/>
</dbReference>
<evidence type="ECO:0000313" key="4">
    <source>
        <dbReference type="EMBL" id="GIM80013.1"/>
    </source>
</evidence>
<reference evidence="4" key="1">
    <citation type="submission" date="2021-03" db="EMBL/GenBank/DDBJ databases">
        <title>Whole genome shotgun sequence of Actinoplanes consettensis NBRC 14913.</title>
        <authorList>
            <person name="Komaki H."/>
            <person name="Tamura T."/>
        </authorList>
    </citation>
    <scope>NUCLEOTIDE SEQUENCE</scope>
    <source>
        <strain evidence="4">NBRC 14913</strain>
    </source>
</reference>
<evidence type="ECO:0000313" key="5">
    <source>
        <dbReference type="Proteomes" id="UP000680865"/>
    </source>
</evidence>
<organism evidence="4 5">
    <name type="scientific">Winogradskya consettensis</name>
    <dbReference type="NCBI Taxonomy" id="113560"/>
    <lineage>
        <taxon>Bacteria</taxon>
        <taxon>Bacillati</taxon>
        <taxon>Actinomycetota</taxon>
        <taxon>Actinomycetes</taxon>
        <taxon>Micromonosporales</taxon>
        <taxon>Micromonosporaceae</taxon>
        <taxon>Winogradskya</taxon>
    </lineage>
</organism>
<comment type="caution">
    <text evidence="4">The sequence shown here is derived from an EMBL/GenBank/DDBJ whole genome shotgun (WGS) entry which is preliminary data.</text>
</comment>
<evidence type="ECO:0008006" key="6">
    <source>
        <dbReference type="Google" id="ProtNLM"/>
    </source>
</evidence>
<dbReference type="SUPFAM" id="SSF53474">
    <property type="entry name" value="alpha/beta-Hydrolases"/>
    <property type="match status" value="1"/>
</dbReference>
<keyword evidence="2" id="KW-0442">Lipid degradation</keyword>
<dbReference type="PANTHER" id="PTHR10272">
    <property type="entry name" value="PLATELET-ACTIVATING FACTOR ACETYLHYDROLASE"/>
    <property type="match status" value="1"/>
</dbReference>
<dbReference type="Gene3D" id="3.40.50.1820">
    <property type="entry name" value="alpha/beta hydrolase"/>
    <property type="match status" value="1"/>
</dbReference>
<keyword evidence="5" id="KW-1185">Reference proteome</keyword>
<keyword evidence="1" id="KW-0378">Hydrolase</keyword>
<dbReference type="GO" id="GO:0016042">
    <property type="term" value="P:lipid catabolic process"/>
    <property type="evidence" value="ECO:0007669"/>
    <property type="project" value="UniProtKB-KW"/>
</dbReference>
<evidence type="ECO:0000256" key="2">
    <source>
        <dbReference type="ARBA" id="ARBA00022963"/>
    </source>
</evidence>
<protein>
    <recommendedName>
        <fullName evidence="6">Lipase</fullName>
    </recommendedName>
</protein>
<keyword evidence="3" id="KW-0443">Lipid metabolism</keyword>
<accession>A0A919SZQ9</accession>
<dbReference type="Pfam" id="PF03403">
    <property type="entry name" value="PAF-AH_p_II"/>
    <property type="match status" value="1"/>
</dbReference>
<evidence type="ECO:0000256" key="1">
    <source>
        <dbReference type="ARBA" id="ARBA00022801"/>
    </source>
</evidence>
<dbReference type="AlphaFoldDB" id="A0A919SZQ9"/>
<dbReference type="GO" id="GO:0003847">
    <property type="term" value="F:1-alkyl-2-acetylglycerophosphocholine esterase activity"/>
    <property type="evidence" value="ECO:0007669"/>
    <property type="project" value="TreeGrafter"/>
</dbReference>
<dbReference type="InterPro" id="IPR029058">
    <property type="entry name" value="AB_hydrolase_fold"/>
</dbReference>
<name>A0A919SZQ9_9ACTN</name>
<dbReference type="EMBL" id="BOQP01000041">
    <property type="protein sequence ID" value="GIM80013.1"/>
    <property type="molecule type" value="Genomic_DNA"/>
</dbReference>
<dbReference type="PANTHER" id="PTHR10272:SF0">
    <property type="entry name" value="PLATELET-ACTIVATING FACTOR ACETYLHYDROLASE"/>
    <property type="match status" value="1"/>
</dbReference>
<dbReference type="Proteomes" id="UP000680865">
    <property type="component" value="Unassembled WGS sequence"/>
</dbReference>
<gene>
    <name evidence="4" type="ORF">Aco04nite_68440</name>
</gene>